<keyword evidence="2" id="KW-0238">DNA-binding</keyword>
<dbReference type="InterPro" id="IPR009057">
    <property type="entry name" value="Homeodomain-like_sf"/>
</dbReference>
<accession>A0A4R8W8S1</accession>
<name>A0A4R8W8S1_9MICO</name>
<organism evidence="5 6">
    <name type="scientific">Cryobacterium adonitolivorans</name>
    <dbReference type="NCBI Taxonomy" id="1259189"/>
    <lineage>
        <taxon>Bacteria</taxon>
        <taxon>Bacillati</taxon>
        <taxon>Actinomycetota</taxon>
        <taxon>Actinomycetes</taxon>
        <taxon>Micrococcales</taxon>
        <taxon>Microbacteriaceae</taxon>
        <taxon>Cryobacterium</taxon>
    </lineage>
</organism>
<dbReference type="GO" id="GO:0003700">
    <property type="term" value="F:DNA-binding transcription factor activity"/>
    <property type="evidence" value="ECO:0007669"/>
    <property type="project" value="InterPro"/>
</dbReference>
<dbReference type="AlphaFoldDB" id="A0A4R8W8S1"/>
<evidence type="ECO:0000313" key="5">
    <source>
        <dbReference type="EMBL" id="TFC01680.1"/>
    </source>
</evidence>
<evidence type="ECO:0000313" key="6">
    <source>
        <dbReference type="Proteomes" id="UP000297907"/>
    </source>
</evidence>
<dbReference type="OrthoDB" id="4944076at2"/>
<keyword evidence="1" id="KW-0805">Transcription regulation</keyword>
<evidence type="ECO:0000256" key="2">
    <source>
        <dbReference type="ARBA" id="ARBA00023125"/>
    </source>
</evidence>
<dbReference type="PANTHER" id="PTHR46796">
    <property type="entry name" value="HTH-TYPE TRANSCRIPTIONAL ACTIVATOR RHAS-RELATED"/>
    <property type="match status" value="1"/>
</dbReference>
<feature type="domain" description="HTH araC/xylS-type" evidence="4">
    <location>
        <begin position="210"/>
        <end position="311"/>
    </location>
</feature>
<evidence type="ECO:0000256" key="3">
    <source>
        <dbReference type="ARBA" id="ARBA00023163"/>
    </source>
</evidence>
<gene>
    <name evidence="5" type="ORF">E3O42_09940</name>
</gene>
<protein>
    <submittedName>
        <fullName evidence="5">AraC family transcriptional regulator</fullName>
    </submittedName>
</protein>
<dbReference type="Proteomes" id="UP000297907">
    <property type="component" value="Unassembled WGS sequence"/>
</dbReference>
<evidence type="ECO:0000256" key="1">
    <source>
        <dbReference type="ARBA" id="ARBA00023015"/>
    </source>
</evidence>
<dbReference type="InterPro" id="IPR018062">
    <property type="entry name" value="HTH_AraC-typ_CS"/>
</dbReference>
<proteinExistence type="predicted"/>
<keyword evidence="3" id="KW-0804">Transcription</keyword>
<reference evidence="5 6" key="1">
    <citation type="submission" date="2019-03" db="EMBL/GenBank/DDBJ databases">
        <title>Genomics of glacier-inhabiting Cryobacterium strains.</title>
        <authorList>
            <person name="Liu Q."/>
            <person name="Xin Y.-H."/>
        </authorList>
    </citation>
    <scope>NUCLEOTIDE SEQUENCE [LARGE SCALE GENOMIC DNA]</scope>
    <source>
        <strain evidence="5 6">RHLS22-1</strain>
    </source>
</reference>
<dbReference type="PANTHER" id="PTHR46796:SF6">
    <property type="entry name" value="ARAC SUBFAMILY"/>
    <property type="match status" value="1"/>
</dbReference>
<dbReference type="InterPro" id="IPR018060">
    <property type="entry name" value="HTH_AraC"/>
</dbReference>
<dbReference type="Pfam" id="PF12833">
    <property type="entry name" value="HTH_18"/>
    <property type="match status" value="1"/>
</dbReference>
<dbReference type="SMART" id="SM00342">
    <property type="entry name" value="HTH_ARAC"/>
    <property type="match status" value="1"/>
</dbReference>
<keyword evidence="6" id="KW-1185">Reference proteome</keyword>
<dbReference type="Gene3D" id="1.10.10.60">
    <property type="entry name" value="Homeodomain-like"/>
    <property type="match status" value="1"/>
</dbReference>
<sequence>MWVPIAAGAMQHIIAQAGPVPLPDRVVAALARRFFVPESTVFHFSAKKRVIGQTSVTLSTQSPFRFDGSTEVTPGVLHVAFLLNGRMGIRIGGGPVRTLRPISGYTVPGWDDMTLESTEMTRGLAIQVPQSRLAERGVRVRSDHQPIDDSGSLSLPLRLFALSIVDTAWSPSGVGTLMVERTIEDLVVGLLLESDGYAMDSEDLRTGLRVRARTQIDAQHRDPDLTPATLAAHLGVSLRHLQRAFEGSGITVAHEIARARAESAAVLLTMPHSTGLTIADVAARAGYSSTFELRAGFKARYAMLPSEFRSDRLVPTGERNSAPRDA</sequence>
<dbReference type="GO" id="GO:0043565">
    <property type="term" value="F:sequence-specific DNA binding"/>
    <property type="evidence" value="ECO:0007669"/>
    <property type="project" value="InterPro"/>
</dbReference>
<dbReference type="InterPro" id="IPR050204">
    <property type="entry name" value="AraC_XylS_family_regulators"/>
</dbReference>
<dbReference type="PROSITE" id="PS01124">
    <property type="entry name" value="HTH_ARAC_FAMILY_2"/>
    <property type="match status" value="1"/>
</dbReference>
<dbReference type="PROSITE" id="PS00041">
    <property type="entry name" value="HTH_ARAC_FAMILY_1"/>
    <property type="match status" value="1"/>
</dbReference>
<evidence type="ECO:0000259" key="4">
    <source>
        <dbReference type="PROSITE" id="PS01124"/>
    </source>
</evidence>
<comment type="caution">
    <text evidence="5">The sequence shown here is derived from an EMBL/GenBank/DDBJ whole genome shotgun (WGS) entry which is preliminary data.</text>
</comment>
<dbReference type="SUPFAM" id="SSF46689">
    <property type="entry name" value="Homeodomain-like"/>
    <property type="match status" value="1"/>
</dbReference>
<dbReference type="EMBL" id="SOFL01000033">
    <property type="protein sequence ID" value="TFC01680.1"/>
    <property type="molecule type" value="Genomic_DNA"/>
</dbReference>